<comment type="caution">
    <text evidence="2">The sequence shown here is derived from an EMBL/GenBank/DDBJ whole genome shotgun (WGS) entry which is preliminary data.</text>
</comment>
<dbReference type="PANTHER" id="PTHR21824">
    <property type="entry name" value="TRANSMEMBRANE PROTEIN 177"/>
    <property type="match status" value="1"/>
</dbReference>
<gene>
    <name evidence="2" type="ORF">RI129_008700</name>
</gene>
<accession>A0AAN7ZKD1</accession>
<evidence type="ECO:0000256" key="1">
    <source>
        <dbReference type="SAM" id="Phobius"/>
    </source>
</evidence>
<evidence type="ECO:0000313" key="2">
    <source>
        <dbReference type="EMBL" id="KAK5642533.1"/>
    </source>
</evidence>
<evidence type="ECO:0000313" key="3">
    <source>
        <dbReference type="Proteomes" id="UP001329430"/>
    </source>
</evidence>
<feature type="transmembrane region" description="Helical" evidence="1">
    <location>
        <begin position="204"/>
        <end position="225"/>
    </location>
</feature>
<evidence type="ECO:0008006" key="4">
    <source>
        <dbReference type="Google" id="ProtNLM"/>
    </source>
</evidence>
<keyword evidence="1" id="KW-0812">Transmembrane</keyword>
<keyword evidence="1" id="KW-1133">Transmembrane helix</keyword>
<protein>
    <recommendedName>
        <fullName evidence="4">Transmembrane protein 177</fullName>
    </recommendedName>
</protein>
<name>A0AAN7ZKD1_9COLE</name>
<dbReference type="Proteomes" id="UP001329430">
    <property type="component" value="Chromosome 6"/>
</dbReference>
<sequence length="312" mass="35922">MNFQRLSAWFLKDSGKKFVFGCAVATSVGIGCVQIFPNTFLLDKYKEIIHLYKNGFTVPVSRSLLERFNKALELLEIDEIHHKQFNPFMTCGFDILSAGTYYSHFGVIIGLPINYTYIDVEHIEKSKIKILDQGVAWETDEGDRLLKSLAVSENAQIYAIAHEIQMRQTPKYFSDLFSSMGLFIGAYSVGNHMNKKYNLYGRSFGLRLCLYGLIGSFALVNYLFIKDATQVYYEKKTDEFLKSKSPVFQEGGKEFYESILNRNKALRSIMGKVGEYHYTLMGNENYGFRQKHLPLVQRRAFFEESHLPLQSV</sequence>
<dbReference type="PROSITE" id="PS51257">
    <property type="entry name" value="PROKAR_LIPOPROTEIN"/>
    <property type="match status" value="1"/>
</dbReference>
<proteinExistence type="predicted"/>
<keyword evidence="3" id="KW-1185">Reference proteome</keyword>
<keyword evidence="1" id="KW-0472">Membrane</keyword>
<reference evidence="2 3" key="1">
    <citation type="journal article" date="2024" name="Insects">
        <title>An Improved Chromosome-Level Genome Assembly of the Firefly Pyrocoelia pectoralis.</title>
        <authorList>
            <person name="Fu X."/>
            <person name="Meyer-Rochow V.B."/>
            <person name="Ballantyne L."/>
            <person name="Zhu X."/>
        </authorList>
    </citation>
    <scope>NUCLEOTIDE SEQUENCE [LARGE SCALE GENOMIC DNA]</scope>
    <source>
        <strain evidence="2">XCY_ONT2</strain>
    </source>
</reference>
<dbReference type="GO" id="GO:0016020">
    <property type="term" value="C:membrane"/>
    <property type="evidence" value="ECO:0007669"/>
    <property type="project" value="TreeGrafter"/>
</dbReference>
<dbReference type="PANTHER" id="PTHR21824:SF4">
    <property type="entry name" value="TRANSMEMBRANE PROTEIN 177"/>
    <property type="match status" value="1"/>
</dbReference>
<organism evidence="2 3">
    <name type="scientific">Pyrocoelia pectoralis</name>
    <dbReference type="NCBI Taxonomy" id="417401"/>
    <lineage>
        <taxon>Eukaryota</taxon>
        <taxon>Metazoa</taxon>
        <taxon>Ecdysozoa</taxon>
        <taxon>Arthropoda</taxon>
        <taxon>Hexapoda</taxon>
        <taxon>Insecta</taxon>
        <taxon>Pterygota</taxon>
        <taxon>Neoptera</taxon>
        <taxon>Endopterygota</taxon>
        <taxon>Coleoptera</taxon>
        <taxon>Polyphaga</taxon>
        <taxon>Elateriformia</taxon>
        <taxon>Elateroidea</taxon>
        <taxon>Lampyridae</taxon>
        <taxon>Lampyrinae</taxon>
        <taxon>Pyrocoelia</taxon>
    </lineage>
</organism>
<feature type="transmembrane region" description="Helical" evidence="1">
    <location>
        <begin position="18"/>
        <end position="36"/>
    </location>
</feature>
<dbReference type="InterPro" id="IPR026620">
    <property type="entry name" value="TMEM177"/>
</dbReference>
<feature type="transmembrane region" description="Helical" evidence="1">
    <location>
        <begin position="172"/>
        <end position="189"/>
    </location>
</feature>
<dbReference type="EMBL" id="JAVRBK010000006">
    <property type="protein sequence ID" value="KAK5642533.1"/>
    <property type="molecule type" value="Genomic_DNA"/>
</dbReference>
<dbReference type="AlphaFoldDB" id="A0AAN7ZKD1"/>